<comment type="caution">
    <text evidence="2">The sequence shown here is derived from an EMBL/GenBank/DDBJ whole genome shotgun (WGS) entry which is preliminary data.</text>
</comment>
<accession>A0A2W5N5T2</accession>
<dbReference type="AlphaFoldDB" id="A0A2W5N5T2"/>
<organism evidence="2 3">
    <name type="scientific">Rhodovulum sulfidophilum</name>
    <name type="common">Rhodobacter sulfidophilus</name>
    <dbReference type="NCBI Taxonomy" id="35806"/>
    <lineage>
        <taxon>Bacteria</taxon>
        <taxon>Pseudomonadati</taxon>
        <taxon>Pseudomonadota</taxon>
        <taxon>Alphaproteobacteria</taxon>
        <taxon>Rhodobacterales</taxon>
        <taxon>Paracoccaceae</taxon>
        <taxon>Rhodovulum</taxon>
    </lineage>
</organism>
<evidence type="ECO:0000313" key="2">
    <source>
        <dbReference type="EMBL" id="PZQ48822.1"/>
    </source>
</evidence>
<protein>
    <submittedName>
        <fullName evidence="2">Uncharacterized protein</fullName>
    </submittedName>
</protein>
<dbReference type="Proteomes" id="UP000249185">
    <property type="component" value="Unassembled WGS sequence"/>
</dbReference>
<reference evidence="2 3" key="1">
    <citation type="submission" date="2017-08" db="EMBL/GenBank/DDBJ databases">
        <title>Infants hospitalized years apart are colonized by the same room-sourced microbial strains.</title>
        <authorList>
            <person name="Brooks B."/>
            <person name="Olm M.R."/>
            <person name="Firek B.A."/>
            <person name="Baker R."/>
            <person name="Thomas B.C."/>
            <person name="Morowitz M.J."/>
            <person name="Banfield J.F."/>
        </authorList>
    </citation>
    <scope>NUCLEOTIDE SEQUENCE [LARGE SCALE GENOMIC DNA]</scope>
    <source>
        <strain evidence="2">S2_005_002_R2_34</strain>
    </source>
</reference>
<feature type="region of interest" description="Disordered" evidence="1">
    <location>
        <begin position="193"/>
        <end position="218"/>
    </location>
</feature>
<dbReference type="EMBL" id="QFPW01000010">
    <property type="protein sequence ID" value="PZQ48822.1"/>
    <property type="molecule type" value="Genomic_DNA"/>
</dbReference>
<dbReference type="InterPro" id="IPR023346">
    <property type="entry name" value="Lysozyme-like_dom_sf"/>
</dbReference>
<dbReference type="SUPFAM" id="SSF53955">
    <property type="entry name" value="Lysozyme-like"/>
    <property type="match status" value="1"/>
</dbReference>
<gene>
    <name evidence="2" type="ORF">DI556_13485</name>
</gene>
<sequence length="218" mass="23431">MCATCFDARKLRSSLDPASPEHALLSFIGSQEGPGGYDDFFRAANPRPPRPLTTMKVREVRAWQRQAANRANYRRGTPVSSAAGRYQIVSGTMDHLIDALALTGEELFDAKLQDAMGLYLLSEAGWEEFKGGRVATAHFGDALARVWAALPALSGPKKGRSWYHNFNGNRATVSASEFHGVLAGLPGLGKPKAVKANGAPTRVARSTEPVPEAEAGPR</sequence>
<name>A0A2W5N5T2_RHOSU</name>
<evidence type="ECO:0000256" key="1">
    <source>
        <dbReference type="SAM" id="MobiDB-lite"/>
    </source>
</evidence>
<dbReference type="Gene3D" id="1.10.530.10">
    <property type="match status" value="1"/>
</dbReference>
<evidence type="ECO:0000313" key="3">
    <source>
        <dbReference type="Proteomes" id="UP000249185"/>
    </source>
</evidence>
<proteinExistence type="predicted"/>